<dbReference type="EMBL" id="WPIK01000019">
    <property type="protein sequence ID" value="MVN23199.1"/>
    <property type="molecule type" value="Genomic_DNA"/>
</dbReference>
<evidence type="ECO:0000313" key="2">
    <source>
        <dbReference type="Proteomes" id="UP000462014"/>
    </source>
</evidence>
<organism evidence="1 2">
    <name type="scientific">Mucilaginibacter arboris</name>
    <dbReference type="NCBI Taxonomy" id="2682090"/>
    <lineage>
        <taxon>Bacteria</taxon>
        <taxon>Pseudomonadati</taxon>
        <taxon>Bacteroidota</taxon>
        <taxon>Sphingobacteriia</taxon>
        <taxon>Sphingobacteriales</taxon>
        <taxon>Sphingobacteriaceae</taxon>
        <taxon>Mucilaginibacter</taxon>
    </lineage>
</organism>
<dbReference type="InterPro" id="IPR009097">
    <property type="entry name" value="Cyclic_Pdiesterase"/>
</dbReference>
<dbReference type="Proteomes" id="UP000462014">
    <property type="component" value="Unassembled WGS sequence"/>
</dbReference>
<dbReference type="RefSeq" id="WP_157569205.1">
    <property type="nucleotide sequence ID" value="NZ_WPIK01000019.1"/>
</dbReference>
<name>A0A7K1T0X8_9SPHI</name>
<reference evidence="1 2" key="1">
    <citation type="submission" date="2019-12" db="EMBL/GenBank/DDBJ databases">
        <title>Mucilaginibacter sp. HMF7410 genome sequencing and assembly.</title>
        <authorList>
            <person name="Kang H."/>
            <person name="Cha I."/>
            <person name="Kim H."/>
            <person name="Joh K."/>
        </authorList>
    </citation>
    <scope>NUCLEOTIDE SEQUENCE [LARGE SCALE GENOMIC DNA]</scope>
    <source>
        <strain evidence="1 2">HMF7410</strain>
    </source>
</reference>
<proteinExistence type="predicted"/>
<dbReference type="SUPFAM" id="SSF55144">
    <property type="entry name" value="LigT-like"/>
    <property type="match status" value="1"/>
</dbReference>
<dbReference type="AlphaFoldDB" id="A0A7K1T0X8"/>
<accession>A0A7K1T0X8</accession>
<gene>
    <name evidence="1" type="ORF">GO621_16875</name>
</gene>
<evidence type="ECO:0000313" key="1">
    <source>
        <dbReference type="EMBL" id="MVN23199.1"/>
    </source>
</evidence>
<sequence length="174" mass="20103">MLSENPVILTLKINDDAAAYFTELRKKHFPAERNYLDAHLTLFHHLPPNEPAILEVVKTVSLRQNPMVLQVMQVVSIGAGVAFKLQSEALLIMHKNLQQQWQEWLTPQDQQTLWPHITVQNKVDRQKAVGLQQELSKDFKPFEIQGLGLTIWEYLGGPWQKIETLNFDDQVLNQ</sequence>
<protein>
    <submittedName>
        <fullName evidence="1">2'-5' RNA ligase family protein</fullName>
    </submittedName>
</protein>
<dbReference type="Pfam" id="PF13563">
    <property type="entry name" value="2_5_RNA_ligase2"/>
    <property type="match status" value="1"/>
</dbReference>
<keyword evidence="1" id="KW-0436">Ligase</keyword>
<keyword evidence="2" id="KW-1185">Reference proteome</keyword>
<dbReference type="Gene3D" id="3.90.1140.10">
    <property type="entry name" value="Cyclic phosphodiesterase"/>
    <property type="match status" value="1"/>
</dbReference>
<comment type="caution">
    <text evidence="1">The sequence shown here is derived from an EMBL/GenBank/DDBJ whole genome shotgun (WGS) entry which is preliminary data.</text>
</comment>
<dbReference type="GO" id="GO:0016874">
    <property type="term" value="F:ligase activity"/>
    <property type="evidence" value="ECO:0007669"/>
    <property type="project" value="UniProtKB-KW"/>
</dbReference>